<feature type="compositionally biased region" description="Low complexity" evidence="1">
    <location>
        <begin position="9"/>
        <end position="18"/>
    </location>
</feature>
<dbReference type="OrthoDB" id="18440at2759"/>
<feature type="compositionally biased region" description="Polar residues" evidence="1">
    <location>
        <begin position="371"/>
        <end position="383"/>
    </location>
</feature>
<comment type="caution">
    <text evidence="3">The sequence shown here is derived from an EMBL/GenBank/DDBJ whole genome shotgun (WGS) entry which is preliminary data.</text>
</comment>
<keyword evidence="4" id="KW-1185">Reference proteome</keyword>
<proteinExistence type="predicted"/>
<reference evidence="3 4" key="1">
    <citation type="submission" date="2016-03" db="EMBL/GenBank/DDBJ databases">
        <title>Comparative genomics of the ectomycorrhizal sister species Rhizopogon vinicolor and Rhizopogon vesiculosus (Basidiomycota: Boletales) reveals a divergence of the mating type B locus.</title>
        <authorList>
            <person name="Mujic A.B."/>
            <person name="Kuo A."/>
            <person name="Tritt A."/>
            <person name="Lipzen A."/>
            <person name="Chen C."/>
            <person name="Johnson J."/>
            <person name="Sharma A."/>
            <person name="Barry K."/>
            <person name="Grigoriev I.V."/>
            <person name="Spatafora J.W."/>
        </authorList>
    </citation>
    <scope>NUCLEOTIDE SEQUENCE [LARGE SCALE GENOMIC DNA]</scope>
    <source>
        <strain evidence="3 4">AM-OR11-056</strain>
    </source>
</reference>
<dbReference type="AlphaFoldDB" id="A0A1J8R4A7"/>
<dbReference type="InterPro" id="IPR013087">
    <property type="entry name" value="Znf_C2H2_type"/>
</dbReference>
<feature type="region of interest" description="Disordered" evidence="1">
    <location>
        <begin position="213"/>
        <end position="296"/>
    </location>
</feature>
<dbReference type="Proteomes" id="UP000183567">
    <property type="component" value="Unassembled WGS sequence"/>
</dbReference>
<evidence type="ECO:0000256" key="1">
    <source>
        <dbReference type="SAM" id="MobiDB-lite"/>
    </source>
</evidence>
<dbReference type="PANTHER" id="PTHR21354">
    <property type="entry name" value="ZINC FINGER PROTEIN 511"/>
    <property type="match status" value="1"/>
</dbReference>
<dbReference type="STRING" id="180088.A0A1J8R4A7"/>
<protein>
    <recommendedName>
        <fullName evidence="2">C2H2-type domain-containing protein</fullName>
    </recommendedName>
</protein>
<feature type="compositionally biased region" description="Pro residues" evidence="1">
    <location>
        <begin position="19"/>
        <end position="29"/>
    </location>
</feature>
<feature type="domain" description="C2H2-type" evidence="2">
    <location>
        <begin position="161"/>
        <end position="184"/>
    </location>
</feature>
<dbReference type="PANTHER" id="PTHR21354:SF0">
    <property type="entry name" value="ZINC FINGER PROTEIN 511"/>
    <property type="match status" value="1"/>
</dbReference>
<sequence length="416" mass="45965">MTFNKRQRTPSGSRLSPSSPSPSLTPEPEPMYKSSRIAQEASGDRRLLCTLPPTCNPPHNRPMPIANSRDLELHYGKYHAQVCEQKGCGFVFPDARLLELVSGSRTCLVVCECADIDYRFLKHQTECHDPLAAVRKDRGEKIVRSTLLQAHTQLIVLQFACHLVSCPRLFLTPKARRLHLIQAHSYPKEYFFAVTNKGVGGLLKRWGDGASMIRGTWKPRENEKEQKDSEDDEMVVDDDEDEEDSDEGEDEESSDEQNGEETPKIRHHQELEEISTARSIHSPPRQGNGKVQAAADRDMDKLASSINSLSLVPPSIRFGRGGKNGGFVHPEMHNPQVSKFSPHNFGPRGGRGRGRIATAVPRTGFHHAQTGAPNSSADANSQPKRGASARGARGGTMKTRGGVINVRGEFRGRGRG</sequence>
<feature type="compositionally biased region" description="Basic and acidic residues" evidence="1">
    <location>
        <begin position="261"/>
        <end position="271"/>
    </location>
</feature>
<evidence type="ECO:0000259" key="2">
    <source>
        <dbReference type="PROSITE" id="PS00028"/>
    </source>
</evidence>
<accession>A0A1J8R4A7</accession>
<feature type="compositionally biased region" description="Acidic residues" evidence="1">
    <location>
        <begin position="228"/>
        <end position="259"/>
    </location>
</feature>
<organism evidence="3 4">
    <name type="scientific">Rhizopogon vesiculosus</name>
    <dbReference type="NCBI Taxonomy" id="180088"/>
    <lineage>
        <taxon>Eukaryota</taxon>
        <taxon>Fungi</taxon>
        <taxon>Dikarya</taxon>
        <taxon>Basidiomycota</taxon>
        <taxon>Agaricomycotina</taxon>
        <taxon>Agaricomycetes</taxon>
        <taxon>Agaricomycetidae</taxon>
        <taxon>Boletales</taxon>
        <taxon>Suillineae</taxon>
        <taxon>Rhizopogonaceae</taxon>
        <taxon>Rhizopogon</taxon>
    </lineage>
</organism>
<dbReference type="EMBL" id="LVVM01000538">
    <property type="protein sequence ID" value="OJA20465.1"/>
    <property type="molecule type" value="Genomic_DNA"/>
</dbReference>
<feature type="region of interest" description="Disordered" evidence="1">
    <location>
        <begin position="1"/>
        <end position="32"/>
    </location>
</feature>
<gene>
    <name evidence="3" type="ORF">AZE42_04896</name>
</gene>
<evidence type="ECO:0000313" key="3">
    <source>
        <dbReference type="EMBL" id="OJA20465.1"/>
    </source>
</evidence>
<dbReference type="InterPro" id="IPR039258">
    <property type="entry name" value="ZNF511"/>
</dbReference>
<feature type="region of interest" description="Disordered" evidence="1">
    <location>
        <begin position="333"/>
        <end position="416"/>
    </location>
</feature>
<feature type="compositionally biased region" description="Basic and acidic residues" evidence="1">
    <location>
        <begin position="218"/>
        <end position="227"/>
    </location>
</feature>
<name>A0A1J8R4A7_9AGAM</name>
<evidence type="ECO:0000313" key="4">
    <source>
        <dbReference type="Proteomes" id="UP000183567"/>
    </source>
</evidence>
<dbReference type="PROSITE" id="PS00028">
    <property type="entry name" value="ZINC_FINGER_C2H2_1"/>
    <property type="match status" value="1"/>
</dbReference>